<dbReference type="GeneID" id="81381339"/>
<organism evidence="1 2">
    <name type="scientific">Penicillium citrinum</name>
    <dbReference type="NCBI Taxonomy" id="5077"/>
    <lineage>
        <taxon>Eukaryota</taxon>
        <taxon>Fungi</taxon>
        <taxon>Dikarya</taxon>
        <taxon>Ascomycota</taxon>
        <taxon>Pezizomycotina</taxon>
        <taxon>Eurotiomycetes</taxon>
        <taxon>Eurotiomycetidae</taxon>
        <taxon>Eurotiales</taxon>
        <taxon>Aspergillaceae</taxon>
        <taxon>Penicillium</taxon>
    </lineage>
</organism>
<keyword evidence="2" id="KW-1185">Reference proteome</keyword>
<sequence>MSIQASGWLICINGATVYQIYEDIARAAAERGWDNVDLVIIGGDFQVSISSFGEYIQAN</sequence>
<proteinExistence type="predicted"/>
<reference evidence="1" key="2">
    <citation type="journal article" date="2023" name="IMA Fungus">
        <title>Comparative genomic study of the Penicillium genus elucidates a diverse pangenome and 15 lateral gene transfer events.</title>
        <authorList>
            <person name="Petersen C."/>
            <person name="Sorensen T."/>
            <person name="Nielsen M.R."/>
            <person name="Sondergaard T.E."/>
            <person name="Sorensen J.L."/>
            <person name="Fitzpatrick D.A."/>
            <person name="Frisvad J.C."/>
            <person name="Nielsen K.L."/>
        </authorList>
    </citation>
    <scope>NUCLEOTIDE SEQUENCE</scope>
    <source>
        <strain evidence="1">IBT 23319</strain>
    </source>
</reference>
<reference evidence="1" key="1">
    <citation type="submission" date="2022-11" db="EMBL/GenBank/DDBJ databases">
        <authorList>
            <person name="Petersen C."/>
        </authorList>
    </citation>
    <scope>NUCLEOTIDE SEQUENCE</scope>
    <source>
        <strain evidence="1">IBT 23319</strain>
    </source>
</reference>
<protein>
    <submittedName>
        <fullName evidence="1">Lariat debranching enzyme</fullName>
    </submittedName>
</protein>
<accession>A0A9W9PCU9</accession>
<gene>
    <name evidence="1" type="ORF">N7469_003252</name>
</gene>
<dbReference type="AlphaFoldDB" id="A0A9W9PCU9"/>
<evidence type="ECO:0000313" key="2">
    <source>
        <dbReference type="Proteomes" id="UP001147733"/>
    </source>
</evidence>
<dbReference type="Proteomes" id="UP001147733">
    <property type="component" value="Unassembled WGS sequence"/>
</dbReference>
<dbReference type="RefSeq" id="XP_056504666.1">
    <property type="nucleotide sequence ID" value="XM_056642172.1"/>
</dbReference>
<dbReference type="EMBL" id="JAPQKT010000002">
    <property type="protein sequence ID" value="KAJ5241661.1"/>
    <property type="molecule type" value="Genomic_DNA"/>
</dbReference>
<comment type="caution">
    <text evidence="1">The sequence shown here is derived from an EMBL/GenBank/DDBJ whole genome shotgun (WGS) entry which is preliminary data.</text>
</comment>
<name>A0A9W9PCU9_PENCI</name>
<evidence type="ECO:0000313" key="1">
    <source>
        <dbReference type="EMBL" id="KAJ5241661.1"/>
    </source>
</evidence>